<evidence type="ECO:0000313" key="1">
    <source>
        <dbReference type="EMBL" id="MFC3674079.1"/>
    </source>
</evidence>
<reference evidence="2" key="1">
    <citation type="journal article" date="2019" name="Int. J. Syst. Evol. Microbiol.">
        <title>The Global Catalogue of Microorganisms (GCM) 10K type strain sequencing project: providing services to taxonomists for standard genome sequencing and annotation.</title>
        <authorList>
            <consortium name="The Broad Institute Genomics Platform"/>
            <consortium name="The Broad Institute Genome Sequencing Center for Infectious Disease"/>
            <person name="Wu L."/>
            <person name="Ma J."/>
        </authorList>
    </citation>
    <scope>NUCLEOTIDE SEQUENCE [LARGE SCALE GENOMIC DNA]</scope>
    <source>
        <strain evidence="2">KCTC 42182</strain>
    </source>
</reference>
<dbReference type="EMBL" id="JBHRYJ010000001">
    <property type="protein sequence ID" value="MFC3674079.1"/>
    <property type="molecule type" value="Genomic_DNA"/>
</dbReference>
<dbReference type="RefSeq" id="WP_379720372.1">
    <property type="nucleotide sequence ID" value="NZ_JBHRYJ010000001.1"/>
</dbReference>
<dbReference type="Proteomes" id="UP001595711">
    <property type="component" value="Unassembled WGS sequence"/>
</dbReference>
<sequence length="71" mass="8081">MTTPYELVSRHVAALLAEAQAASIPPETVAGTLITEAVRILKQHRKPDDIRSELMFVIDNLEDRDYEFMRP</sequence>
<comment type="caution">
    <text evidence="1">The sequence shown here is derived from an EMBL/GenBank/DDBJ whole genome shotgun (WGS) entry which is preliminary data.</text>
</comment>
<protein>
    <submittedName>
        <fullName evidence="1">Uncharacterized protein</fullName>
    </submittedName>
</protein>
<gene>
    <name evidence="1" type="ORF">ACFOOQ_00900</name>
</gene>
<organism evidence="1 2">
    <name type="scientific">Ferrovibrio xuzhouensis</name>
    <dbReference type="NCBI Taxonomy" id="1576914"/>
    <lineage>
        <taxon>Bacteria</taxon>
        <taxon>Pseudomonadati</taxon>
        <taxon>Pseudomonadota</taxon>
        <taxon>Alphaproteobacteria</taxon>
        <taxon>Rhodospirillales</taxon>
        <taxon>Rhodospirillaceae</taxon>
        <taxon>Ferrovibrio</taxon>
    </lineage>
</organism>
<proteinExistence type="predicted"/>
<evidence type="ECO:0000313" key="2">
    <source>
        <dbReference type="Proteomes" id="UP001595711"/>
    </source>
</evidence>
<keyword evidence="2" id="KW-1185">Reference proteome</keyword>
<accession>A0ABV7V9E1</accession>
<name>A0ABV7V9E1_9PROT</name>